<name>A0A401Q6A1_SCYTO</name>
<keyword evidence="3" id="KW-1185">Reference proteome</keyword>
<comment type="caution">
    <text evidence="2">The sequence shown here is derived from an EMBL/GenBank/DDBJ whole genome shotgun (WGS) entry which is preliminary data.</text>
</comment>
<accession>A0A401Q6A1</accession>
<evidence type="ECO:0000313" key="2">
    <source>
        <dbReference type="EMBL" id="GCB80909.1"/>
    </source>
</evidence>
<protein>
    <submittedName>
        <fullName evidence="2">Uncharacterized protein</fullName>
    </submittedName>
</protein>
<dbReference type="EMBL" id="BFAA01022475">
    <property type="protein sequence ID" value="GCB80909.1"/>
    <property type="molecule type" value="Genomic_DNA"/>
</dbReference>
<organism evidence="2 3">
    <name type="scientific">Scyliorhinus torazame</name>
    <name type="common">Cloudy catshark</name>
    <name type="synonym">Catulus torazame</name>
    <dbReference type="NCBI Taxonomy" id="75743"/>
    <lineage>
        <taxon>Eukaryota</taxon>
        <taxon>Metazoa</taxon>
        <taxon>Chordata</taxon>
        <taxon>Craniata</taxon>
        <taxon>Vertebrata</taxon>
        <taxon>Chondrichthyes</taxon>
        <taxon>Elasmobranchii</taxon>
        <taxon>Galeomorphii</taxon>
        <taxon>Galeoidea</taxon>
        <taxon>Carcharhiniformes</taxon>
        <taxon>Scyliorhinidae</taxon>
        <taxon>Scyliorhinus</taxon>
    </lineage>
</organism>
<proteinExistence type="predicted"/>
<feature type="coiled-coil region" evidence="1">
    <location>
        <begin position="57"/>
        <end position="84"/>
    </location>
</feature>
<evidence type="ECO:0000313" key="3">
    <source>
        <dbReference type="Proteomes" id="UP000288216"/>
    </source>
</evidence>
<keyword evidence="1" id="KW-0175">Coiled coil</keyword>
<gene>
    <name evidence="2" type="ORF">scyTo_0022426</name>
</gene>
<feature type="non-terminal residue" evidence="2">
    <location>
        <position position="84"/>
    </location>
</feature>
<sequence>MNVPSEPSVGHWLSLPVCLILWFYSRERDQSLGSEGRGSDEADPQLLPELVSMRSKQDEAITEIESLKLTNQEQETRLQQIQQE</sequence>
<reference evidence="2 3" key="1">
    <citation type="journal article" date="2018" name="Nat. Ecol. Evol.">
        <title>Shark genomes provide insights into elasmobranch evolution and the origin of vertebrates.</title>
        <authorList>
            <person name="Hara Y"/>
            <person name="Yamaguchi K"/>
            <person name="Onimaru K"/>
            <person name="Kadota M"/>
            <person name="Koyanagi M"/>
            <person name="Keeley SD"/>
            <person name="Tatsumi K"/>
            <person name="Tanaka K"/>
            <person name="Motone F"/>
            <person name="Kageyama Y"/>
            <person name="Nozu R"/>
            <person name="Adachi N"/>
            <person name="Nishimura O"/>
            <person name="Nakagawa R"/>
            <person name="Tanegashima C"/>
            <person name="Kiyatake I"/>
            <person name="Matsumoto R"/>
            <person name="Murakumo K"/>
            <person name="Nishida K"/>
            <person name="Terakita A"/>
            <person name="Kuratani S"/>
            <person name="Sato K"/>
            <person name="Hyodo S Kuraku.S."/>
        </authorList>
    </citation>
    <scope>NUCLEOTIDE SEQUENCE [LARGE SCALE GENOMIC DNA]</scope>
</reference>
<dbReference type="AlphaFoldDB" id="A0A401Q6A1"/>
<dbReference type="Proteomes" id="UP000288216">
    <property type="component" value="Unassembled WGS sequence"/>
</dbReference>
<evidence type="ECO:0000256" key="1">
    <source>
        <dbReference type="SAM" id="Coils"/>
    </source>
</evidence>